<dbReference type="Proteomes" id="UP000194857">
    <property type="component" value="Unassembled WGS sequence"/>
</dbReference>
<gene>
    <name evidence="14" type="primary">emrB</name>
    <name evidence="11" type="synonym">emrB_5</name>
    <name evidence="14" type="ORF">CAZ10_00595</name>
    <name evidence="15" type="ORF">DT376_03535</name>
    <name evidence="12" type="ORF">GNQ48_12120</name>
    <name evidence="13" type="ORF">GUL26_22765</name>
    <name evidence="16" type="ORF">L4V69_35215</name>
    <name evidence="11" type="ORF">PAERUG_P19_London_7_VIM_2_05_10_06896</name>
</gene>
<reference evidence="14 18" key="3">
    <citation type="submission" date="2017-05" db="EMBL/GenBank/DDBJ databases">
        <authorList>
            <person name="Song R."/>
            <person name="Chenine A.L."/>
            <person name="Ruprecht R.M."/>
        </authorList>
    </citation>
    <scope>NUCLEOTIDE SEQUENCE [LARGE SCALE GENOMIC DNA]</scope>
    <source>
        <strain evidence="14 18">S567_C10_BS</strain>
    </source>
</reference>
<evidence type="ECO:0000313" key="11">
    <source>
        <dbReference type="EMBL" id="CRQ13791.1"/>
    </source>
</evidence>
<proteinExistence type="inferred from homology"/>
<keyword evidence="6 9" id="KW-0812">Transmembrane</keyword>
<feature type="transmembrane region" description="Helical" evidence="9">
    <location>
        <begin position="336"/>
        <end position="354"/>
    </location>
</feature>
<feature type="transmembrane region" description="Helical" evidence="9">
    <location>
        <begin position="140"/>
        <end position="161"/>
    </location>
</feature>
<evidence type="ECO:0000313" key="13">
    <source>
        <dbReference type="EMBL" id="MZZ15079.1"/>
    </source>
</evidence>
<evidence type="ECO:0000256" key="5">
    <source>
        <dbReference type="ARBA" id="ARBA00022519"/>
    </source>
</evidence>
<reference evidence="17" key="1">
    <citation type="submission" date="2015-06" db="EMBL/GenBank/DDBJ databases">
        <authorList>
            <person name="Radhakrishnan Rajesh"/>
            <person name="Underwood Anthony"/>
            <person name="Al-Shahib Ali"/>
        </authorList>
    </citation>
    <scope>NUCLEOTIDE SEQUENCE [LARGE SCALE GENOMIC DNA]</scope>
    <source>
        <strain evidence="17">P19_London_7_VIM_2_05_10</strain>
    </source>
</reference>
<feature type="domain" description="Major facilitator superfamily (MFS) profile" evidence="10">
    <location>
        <begin position="15"/>
        <end position="499"/>
    </location>
</feature>
<dbReference type="EMBL" id="NFFZ01000001">
    <property type="protein sequence ID" value="OTI65809.1"/>
    <property type="molecule type" value="Genomic_DNA"/>
</dbReference>
<evidence type="ECO:0000256" key="7">
    <source>
        <dbReference type="ARBA" id="ARBA00022989"/>
    </source>
</evidence>
<feature type="transmembrane region" description="Helical" evidence="9">
    <location>
        <begin position="476"/>
        <end position="494"/>
    </location>
</feature>
<keyword evidence="4" id="KW-1003">Cell membrane</keyword>
<dbReference type="Proteomes" id="UP000433532">
    <property type="component" value="Unassembled WGS sequence"/>
</dbReference>
<keyword evidence="5" id="KW-0997">Cell inner membrane</keyword>
<evidence type="ECO:0000313" key="14">
    <source>
        <dbReference type="EMBL" id="OTI65809.1"/>
    </source>
</evidence>
<dbReference type="Proteomes" id="UP000644192">
    <property type="component" value="Unassembled WGS sequence"/>
</dbReference>
<dbReference type="NCBIfam" id="TIGR00711">
    <property type="entry name" value="efflux_EmrB"/>
    <property type="match status" value="1"/>
</dbReference>
<evidence type="ECO:0000313" key="12">
    <source>
        <dbReference type="EMBL" id="MUI35757.1"/>
    </source>
</evidence>
<feature type="transmembrane region" description="Helical" evidence="9">
    <location>
        <begin position="12"/>
        <end position="33"/>
    </location>
</feature>
<name>A0A069Q142_PSEAI</name>
<feature type="transmembrane region" description="Helical" evidence="9">
    <location>
        <begin position="201"/>
        <end position="220"/>
    </location>
</feature>
<dbReference type="InterPro" id="IPR011701">
    <property type="entry name" value="MFS"/>
</dbReference>
<dbReference type="RefSeq" id="WP_003096173.1">
    <property type="nucleotide sequence ID" value="NZ_AP014622.1"/>
</dbReference>
<feature type="transmembrane region" description="Helical" evidence="9">
    <location>
        <begin position="53"/>
        <end position="72"/>
    </location>
</feature>
<feature type="transmembrane region" description="Helical" evidence="9">
    <location>
        <begin position="167"/>
        <end position="189"/>
    </location>
</feature>
<evidence type="ECO:0000313" key="17">
    <source>
        <dbReference type="Proteomes" id="UP000045039"/>
    </source>
</evidence>
<accession>A0A1S1BZH1</accession>
<dbReference type="GO" id="GO:0022857">
    <property type="term" value="F:transmembrane transporter activity"/>
    <property type="evidence" value="ECO:0007669"/>
    <property type="project" value="InterPro"/>
</dbReference>
<evidence type="ECO:0000313" key="18">
    <source>
        <dbReference type="Proteomes" id="UP000194857"/>
    </source>
</evidence>
<dbReference type="EMBL" id="WXZT01000015">
    <property type="protein sequence ID" value="MZZ15079.1"/>
    <property type="molecule type" value="Genomic_DNA"/>
</dbReference>
<dbReference type="FunFam" id="1.20.1720.10:FF:000002">
    <property type="entry name" value="Multidrug resistance protein B"/>
    <property type="match status" value="1"/>
</dbReference>
<dbReference type="Gene3D" id="1.20.1250.20">
    <property type="entry name" value="MFS general substrate transporter like domains"/>
    <property type="match status" value="1"/>
</dbReference>
<feature type="transmembrane region" description="Helical" evidence="9">
    <location>
        <begin position="79"/>
        <end position="100"/>
    </location>
</feature>
<accession>A0A069Q142</accession>
<dbReference type="SUPFAM" id="SSF103473">
    <property type="entry name" value="MFS general substrate transporter"/>
    <property type="match status" value="1"/>
</dbReference>
<dbReference type="InterPro" id="IPR004638">
    <property type="entry name" value="EmrB-like"/>
</dbReference>
<dbReference type="Pfam" id="PF07690">
    <property type="entry name" value="MFS_1"/>
    <property type="match status" value="1"/>
</dbReference>
<dbReference type="CDD" id="cd17503">
    <property type="entry name" value="MFS_LmrB_MDR_like"/>
    <property type="match status" value="1"/>
</dbReference>
<reference evidence="16" key="7">
    <citation type="submission" date="2023-06" db="EMBL/GenBank/DDBJ databases">
        <authorList>
            <consortium name="Clinical and Environmental Microbiology Branch: Whole genome sequencing antimicrobial resistance pathogens in the healthcare setting"/>
        </authorList>
    </citation>
    <scope>NUCLEOTIDE SEQUENCE</scope>
    <source>
        <strain evidence="16">2021CK-01020</strain>
    </source>
</reference>
<dbReference type="PANTHER" id="PTHR42718:SF9">
    <property type="entry name" value="MAJOR FACILITATOR SUPERFAMILY MULTIDRUG TRANSPORTER MFSC"/>
    <property type="match status" value="1"/>
</dbReference>
<dbReference type="Proteomes" id="UP001297540">
    <property type="component" value="Chromosome"/>
</dbReference>
<evidence type="ECO:0000256" key="6">
    <source>
        <dbReference type="ARBA" id="ARBA00022692"/>
    </source>
</evidence>
<dbReference type="EMBL" id="CP136986">
    <property type="protein sequence ID" value="WOS77680.1"/>
    <property type="molecule type" value="Genomic_DNA"/>
</dbReference>
<dbReference type="EMBL" id="CVVU01000278">
    <property type="protein sequence ID" value="CRQ13791.1"/>
    <property type="molecule type" value="Genomic_DNA"/>
</dbReference>
<protein>
    <submittedName>
        <fullName evidence="12 14">MFS transporter</fullName>
    </submittedName>
    <submittedName>
        <fullName evidence="11">Multidrug export protein EmrB</fullName>
    </submittedName>
</protein>
<evidence type="ECO:0000256" key="3">
    <source>
        <dbReference type="ARBA" id="ARBA00022448"/>
    </source>
</evidence>
<evidence type="ECO:0000256" key="9">
    <source>
        <dbReference type="SAM" id="Phobius"/>
    </source>
</evidence>
<dbReference type="GO" id="GO:0005886">
    <property type="term" value="C:plasma membrane"/>
    <property type="evidence" value="ECO:0007669"/>
    <property type="project" value="UniProtKB-SubCell"/>
</dbReference>
<evidence type="ECO:0000256" key="8">
    <source>
        <dbReference type="ARBA" id="ARBA00023136"/>
    </source>
</evidence>
<dbReference type="Proteomes" id="UP000045039">
    <property type="component" value="Unassembled WGS sequence"/>
</dbReference>
<evidence type="ECO:0000256" key="4">
    <source>
        <dbReference type="ARBA" id="ARBA00022475"/>
    </source>
</evidence>
<reference evidence="12 20" key="5">
    <citation type="submission" date="2019-11" db="EMBL/GenBank/DDBJ databases">
        <title>Genomes of ocular Pseudomonas aeruginosa isolates.</title>
        <authorList>
            <person name="Khan M."/>
            <person name="Rice S.A."/>
            <person name="Willcox M.D.P."/>
            <person name="Stapleton F."/>
        </authorList>
    </citation>
    <scope>NUCLEOTIDE SEQUENCE [LARGE SCALE GENOMIC DNA]</scope>
    <source>
        <strain evidence="12 20">PA221</strain>
    </source>
</reference>
<feature type="transmembrane region" description="Helical" evidence="9">
    <location>
        <begin position="303"/>
        <end position="324"/>
    </location>
</feature>
<dbReference type="Proteomes" id="UP000253594">
    <property type="component" value="Unassembled WGS sequence"/>
</dbReference>
<dbReference type="eggNOG" id="COG2814">
    <property type="taxonomic scope" value="Bacteria"/>
</dbReference>
<feature type="transmembrane region" description="Helical" evidence="9">
    <location>
        <begin position="360"/>
        <end position="386"/>
    </location>
</feature>
<feature type="transmembrane region" description="Helical" evidence="9">
    <location>
        <begin position="270"/>
        <end position="291"/>
    </location>
</feature>
<dbReference type="GO" id="GO:0015721">
    <property type="term" value="P:bile acid and bile salt transport"/>
    <property type="evidence" value="ECO:0007669"/>
    <property type="project" value="UniProtKB-ARBA"/>
</dbReference>
<evidence type="ECO:0000313" key="16">
    <source>
        <dbReference type="EMBL" id="WOS77680.1"/>
    </source>
</evidence>
<dbReference type="AlphaFoldDB" id="A0A069Q142"/>
<keyword evidence="7 9" id="KW-1133">Transmembrane helix</keyword>
<evidence type="ECO:0000256" key="1">
    <source>
        <dbReference type="ARBA" id="ARBA00004429"/>
    </source>
</evidence>
<evidence type="ECO:0000313" key="20">
    <source>
        <dbReference type="Proteomes" id="UP000433532"/>
    </source>
</evidence>
<dbReference type="InterPro" id="IPR020846">
    <property type="entry name" value="MFS_dom"/>
</dbReference>
<dbReference type="PROSITE" id="PS50850">
    <property type="entry name" value="MFS"/>
    <property type="match status" value="1"/>
</dbReference>
<dbReference type="GO" id="GO:1990961">
    <property type="term" value="P:xenobiotic detoxification by transmembrane export across the plasma membrane"/>
    <property type="evidence" value="ECO:0007669"/>
    <property type="project" value="UniProtKB-ARBA"/>
</dbReference>
<dbReference type="EMBL" id="WOAD01000008">
    <property type="protein sequence ID" value="MUI35757.1"/>
    <property type="molecule type" value="Genomic_DNA"/>
</dbReference>
<reference evidence="11" key="2">
    <citation type="submission" date="2015-06" db="EMBL/GenBank/DDBJ databases">
        <authorList>
            <person name="Radhakrishnan R."/>
            <person name="Underwood A."/>
            <person name="Al-Shahib A."/>
        </authorList>
    </citation>
    <scope>NUCLEOTIDE SEQUENCE</scope>
    <source>
        <strain evidence="11">P19_London_7_VIM_2_05_10</strain>
    </source>
</reference>
<reference evidence="13" key="6">
    <citation type="submission" date="2020-01" db="EMBL/GenBank/DDBJ databases">
        <title>Bacteria Cultured from War Wounds Associated with the Conflict in Eastern Ukraine.</title>
        <authorList>
            <person name="Snesrud E."/>
            <person name="Galac M.R."/>
            <person name="Mc Gann P."/>
            <person name="Valentine K."/>
            <person name="Viacheslav K."/>
        </authorList>
    </citation>
    <scope>NUCLEOTIDE SEQUENCE</scope>
    <source>
        <strain evidence="13">VNMU148</strain>
    </source>
</reference>
<feature type="transmembrane region" description="Helical" evidence="9">
    <location>
        <begin position="106"/>
        <end position="128"/>
    </location>
</feature>
<keyword evidence="8 9" id="KW-0472">Membrane</keyword>
<dbReference type="KEGG" id="paeb:NCGM1900_5938"/>
<dbReference type="PANTHER" id="PTHR42718">
    <property type="entry name" value="MAJOR FACILITATOR SUPERFAMILY MULTIDRUG TRANSPORTER MFSC"/>
    <property type="match status" value="1"/>
</dbReference>
<dbReference type="InterPro" id="IPR036259">
    <property type="entry name" value="MFS_trans_sf"/>
</dbReference>
<comment type="subcellular location">
    <subcellularLocation>
        <location evidence="1">Cell inner membrane</location>
        <topology evidence="1">Multi-pass membrane protein</topology>
    </subcellularLocation>
</comment>
<evidence type="ECO:0000259" key="10">
    <source>
        <dbReference type="PROSITE" id="PS50850"/>
    </source>
</evidence>
<comment type="similarity">
    <text evidence="2">Belongs to the major facilitator superfamily. EmrB family.</text>
</comment>
<feature type="transmembrane region" description="Helical" evidence="9">
    <location>
        <begin position="232"/>
        <end position="250"/>
    </location>
</feature>
<evidence type="ECO:0000313" key="19">
    <source>
        <dbReference type="Proteomes" id="UP000253594"/>
    </source>
</evidence>
<keyword evidence="3" id="KW-0813">Transport</keyword>
<reference evidence="16" key="8">
    <citation type="submission" date="2023-10" db="EMBL/GenBank/DDBJ databases">
        <title>Pathogen: clinical or host-associated sample.</title>
        <authorList>
            <person name="Hergert J."/>
            <person name="Casey R."/>
            <person name="Wagner J."/>
            <person name="Young E.L."/>
            <person name="Oakeson K.F."/>
        </authorList>
    </citation>
    <scope>NUCLEOTIDE SEQUENCE</scope>
    <source>
        <strain evidence="16">2021CK-01020</strain>
    </source>
</reference>
<sequence length="509" mass="54914">MSESSSFSPPSLVMATIGLSLATFMQVLDTTIANVALPTISGNLGVSSEQGTWVITSFAVSNAIALPLTGWLARRVGEVRLFIAAALLFVLASFLCGIAQSMPSLVGFRALQGFVAGPLYPITQTLLISIYPPAKRGMALALLAMVTVVAPIAGPILGGWITDDYSWPWIFFINVPVGLFAAFVVYQQLKARPVVIKKAPMDYVGLIALVIGVGALQIVLDKGNDLDWFESNFIVGGALIAAIALAFFIIWEFTDRHPIVNLRLFAHRNFAAGTLALVLGYAAFFGINLLLPQWLQTQMGYTATWAGLAAAPIGILPVFLSPLVGRYANHFDLRMLAGLSFLAMAITCFMRANFTTEVDYQHIAIVQLIMGLGVAFFFMPILSILLSDLPPDQIADGSGLATFLRTLGGSFAASLTTWIWNRRATQHHAYLSENISLYDPATHETLAQLGGNTQANAALLDRMVQSQAYMMSTIDYFTMLGWLFLALLVIIWLARPPFGAKPGAAASGH</sequence>
<organism evidence="14 18">
    <name type="scientific">Pseudomonas aeruginosa</name>
    <dbReference type="NCBI Taxonomy" id="287"/>
    <lineage>
        <taxon>Bacteria</taxon>
        <taxon>Pseudomonadati</taxon>
        <taxon>Pseudomonadota</taxon>
        <taxon>Gammaproteobacteria</taxon>
        <taxon>Pseudomonadales</taxon>
        <taxon>Pseudomonadaceae</taxon>
        <taxon>Pseudomonas</taxon>
    </lineage>
</organism>
<evidence type="ECO:0000256" key="2">
    <source>
        <dbReference type="ARBA" id="ARBA00008537"/>
    </source>
</evidence>
<evidence type="ECO:0000313" key="15">
    <source>
        <dbReference type="EMBL" id="RCI76216.1"/>
    </source>
</evidence>
<dbReference type="EMBL" id="QORE01000060">
    <property type="protein sequence ID" value="RCI76216.1"/>
    <property type="molecule type" value="Genomic_DNA"/>
</dbReference>
<dbReference type="Gene3D" id="1.20.1720.10">
    <property type="entry name" value="Multidrug resistance protein D"/>
    <property type="match status" value="1"/>
</dbReference>
<reference evidence="15 19" key="4">
    <citation type="submission" date="2018-07" db="EMBL/GenBank/DDBJ databases">
        <title>Mechanisms of high-level aminoglycoside resistance among Gram-negative pathogens in Brazil.</title>
        <authorList>
            <person name="Ballaben A.S."/>
            <person name="Darini A.L.C."/>
            <person name="Doi Y."/>
        </authorList>
    </citation>
    <scope>NUCLEOTIDE SEQUENCE [LARGE SCALE GENOMIC DNA]</scope>
    <source>
        <strain evidence="15 19">B2-305</strain>
    </source>
</reference>